<proteinExistence type="inferred from homology"/>
<evidence type="ECO:0000259" key="13">
    <source>
        <dbReference type="PROSITE" id="PS50850"/>
    </source>
</evidence>
<feature type="transmembrane region" description="Helical" evidence="12">
    <location>
        <begin position="102"/>
        <end position="121"/>
    </location>
</feature>
<keyword evidence="9" id="KW-0739">Sodium transport</keyword>
<feature type="domain" description="Major facilitator superfamily (MFS) profile" evidence="13">
    <location>
        <begin position="25"/>
        <end position="451"/>
    </location>
</feature>
<organism evidence="14 15">
    <name type="scientific">Aromia moschata</name>
    <dbReference type="NCBI Taxonomy" id="1265417"/>
    <lineage>
        <taxon>Eukaryota</taxon>
        <taxon>Metazoa</taxon>
        <taxon>Ecdysozoa</taxon>
        <taxon>Arthropoda</taxon>
        <taxon>Hexapoda</taxon>
        <taxon>Insecta</taxon>
        <taxon>Pterygota</taxon>
        <taxon>Neoptera</taxon>
        <taxon>Endopterygota</taxon>
        <taxon>Coleoptera</taxon>
        <taxon>Polyphaga</taxon>
        <taxon>Cucujiformia</taxon>
        <taxon>Chrysomeloidea</taxon>
        <taxon>Cerambycidae</taxon>
        <taxon>Cerambycinae</taxon>
        <taxon>Callichromatini</taxon>
        <taxon>Aromia</taxon>
    </lineage>
</organism>
<feature type="transmembrane region" description="Helical" evidence="12">
    <location>
        <begin position="196"/>
        <end position="213"/>
    </location>
</feature>
<evidence type="ECO:0000256" key="8">
    <source>
        <dbReference type="ARBA" id="ARBA00023136"/>
    </source>
</evidence>
<keyword evidence="9" id="KW-0406">Ion transport</keyword>
<dbReference type="SUPFAM" id="SSF103473">
    <property type="entry name" value="MFS general substrate transporter"/>
    <property type="match status" value="1"/>
</dbReference>
<keyword evidence="6 12" id="KW-1133">Transmembrane helix</keyword>
<dbReference type="Proteomes" id="UP001162162">
    <property type="component" value="Unassembled WGS sequence"/>
</dbReference>
<feature type="transmembrane region" description="Helical" evidence="12">
    <location>
        <begin position="29"/>
        <end position="53"/>
    </location>
</feature>
<comment type="similarity">
    <text evidence="2">Belongs to the major facilitator superfamily. Sodium/anion cotransporter family.</text>
</comment>
<evidence type="ECO:0000256" key="3">
    <source>
        <dbReference type="ARBA" id="ARBA00022448"/>
    </source>
</evidence>
<sequence length="489" mass="53245">MRAGVDDKKEDNVEVVNTGPAFGKRHVQIILMFFLTAIAYTTRVNISVAIVAMTDNTTSSNPDIPTYEWHDKSVILSSFFWGYVALQVFAGKLGRTYGTKWFLVGAMAVNSAAFTSIPFFAEKLGSKGVMGCRMVQGLAQGFVFPSLSVVLGQWAPLNERSRLVAISVSGIYISSVVTMTTTGYICGSWYGWPMTFYLFGALGVAWIIPWIIFGSNSPAKHKTITVEERTYIQTSLDFAKDQENISTPWRAILTSVPVWAFMLTTYGHIWGFSTLLTEMPTYINKIMNFDIHSNSWLSSAPYAGVLVVTWISGFVSDHLTSSGCMSLTNGRKLFSTIGLLGPAITLIILAYIPESAIALSITLLVATVGLGGTVNSGFGLNNIDLSPIFAGVLTGMSNGSSNIFSILSPLFVQLVVTDESDKSQWRIVFLVAAGAAIVANVIYLSFATSEVQWWNSPNSYNGKGEKLPDPIAIERQKKMSTASRLSAMI</sequence>
<feature type="transmembrane region" description="Helical" evidence="12">
    <location>
        <begin position="296"/>
        <end position="313"/>
    </location>
</feature>
<evidence type="ECO:0000313" key="14">
    <source>
        <dbReference type="EMBL" id="KAJ8946309.1"/>
    </source>
</evidence>
<protein>
    <recommendedName>
        <fullName evidence="11">Putative inorganic phosphate cotransporter</fullName>
    </recommendedName>
</protein>
<dbReference type="FunFam" id="1.20.1250.20:FF:000144">
    <property type="entry name" value="Picot, isoform B"/>
    <property type="match status" value="1"/>
</dbReference>
<dbReference type="GO" id="GO:0016020">
    <property type="term" value="C:membrane"/>
    <property type="evidence" value="ECO:0007669"/>
    <property type="project" value="UniProtKB-SubCell"/>
</dbReference>
<comment type="subcellular location">
    <subcellularLocation>
        <location evidence="1">Membrane</location>
        <topology evidence="1">Multi-pass membrane protein</topology>
    </subcellularLocation>
</comment>
<evidence type="ECO:0000256" key="9">
    <source>
        <dbReference type="ARBA" id="ARBA00023201"/>
    </source>
</evidence>
<keyword evidence="8 12" id="KW-0472">Membrane</keyword>
<evidence type="ECO:0000256" key="1">
    <source>
        <dbReference type="ARBA" id="ARBA00004141"/>
    </source>
</evidence>
<feature type="transmembrane region" description="Helical" evidence="12">
    <location>
        <begin position="256"/>
        <end position="276"/>
    </location>
</feature>
<dbReference type="PROSITE" id="PS50850">
    <property type="entry name" value="MFS"/>
    <property type="match status" value="1"/>
</dbReference>
<evidence type="ECO:0000256" key="2">
    <source>
        <dbReference type="ARBA" id="ARBA00008586"/>
    </source>
</evidence>
<evidence type="ECO:0000256" key="10">
    <source>
        <dbReference type="ARBA" id="ARBA00054632"/>
    </source>
</evidence>
<feature type="transmembrane region" description="Helical" evidence="12">
    <location>
        <begin position="163"/>
        <end position="190"/>
    </location>
</feature>
<dbReference type="EMBL" id="JAPWTK010000189">
    <property type="protein sequence ID" value="KAJ8946309.1"/>
    <property type="molecule type" value="Genomic_DNA"/>
</dbReference>
<evidence type="ECO:0000256" key="6">
    <source>
        <dbReference type="ARBA" id="ARBA00022989"/>
    </source>
</evidence>
<feature type="transmembrane region" description="Helical" evidence="12">
    <location>
        <begin position="358"/>
        <end position="378"/>
    </location>
</feature>
<feature type="transmembrane region" description="Helical" evidence="12">
    <location>
        <begin position="73"/>
        <end position="90"/>
    </location>
</feature>
<dbReference type="PANTHER" id="PTHR11662:SF280">
    <property type="entry name" value="FI21844P1-RELATED"/>
    <property type="match status" value="1"/>
</dbReference>
<dbReference type="InterPro" id="IPR011701">
    <property type="entry name" value="MFS"/>
</dbReference>
<evidence type="ECO:0000313" key="15">
    <source>
        <dbReference type="Proteomes" id="UP001162162"/>
    </source>
</evidence>
<keyword evidence="4 12" id="KW-0812">Transmembrane</keyword>
<dbReference type="FunFam" id="1.20.1250.20:FF:000003">
    <property type="entry name" value="Solute carrier family 17 member 3"/>
    <property type="match status" value="1"/>
</dbReference>
<evidence type="ECO:0000256" key="5">
    <source>
        <dbReference type="ARBA" id="ARBA00022847"/>
    </source>
</evidence>
<name>A0AAV8Y4A0_9CUCU</name>
<keyword evidence="5" id="KW-0769">Symport</keyword>
<feature type="transmembrane region" description="Helical" evidence="12">
    <location>
        <begin position="385"/>
        <end position="407"/>
    </location>
</feature>
<feature type="transmembrane region" description="Helical" evidence="12">
    <location>
        <begin position="427"/>
        <end position="446"/>
    </location>
</feature>
<dbReference type="InterPro" id="IPR020846">
    <property type="entry name" value="MFS_dom"/>
</dbReference>
<keyword evidence="15" id="KW-1185">Reference proteome</keyword>
<dbReference type="GO" id="GO:0015293">
    <property type="term" value="F:symporter activity"/>
    <property type="evidence" value="ECO:0007669"/>
    <property type="project" value="UniProtKB-KW"/>
</dbReference>
<evidence type="ECO:0000256" key="11">
    <source>
        <dbReference type="ARBA" id="ARBA00068450"/>
    </source>
</evidence>
<dbReference type="InterPro" id="IPR036259">
    <property type="entry name" value="MFS_trans_sf"/>
</dbReference>
<dbReference type="InterPro" id="IPR050382">
    <property type="entry name" value="MFS_Na/Anion_cotransporter"/>
</dbReference>
<feature type="transmembrane region" description="Helical" evidence="12">
    <location>
        <begin position="133"/>
        <end position="151"/>
    </location>
</feature>
<evidence type="ECO:0000256" key="4">
    <source>
        <dbReference type="ARBA" id="ARBA00022692"/>
    </source>
</evidence>
<accession>A0AAV8Y4A0</accession>
<comment type="caution">
    <text evidence="14">The sequence shown here is derived from an EMBL/GenBank/DDBJ whole genome shotgun (WGS) entry which is preliminary data.</text>
</comment>
<feature type="transmembrane region" description="Helical" evidence="12">
    <location>
        <begin position="333"/>
        <end position="352"/>
    </location>
</feature>
<dbReference type="AlphaFoldDB" id="A0AAV8Y4A0"/>
<comment type="function">
    <text evidence="10">May be an inorganic phosphate cotransporter.</text>
</comment>
<keyword evidence="7" id="KW-0915">Sodium</keyword>
<reference evidence="14" key="1">
    <citation type="journal article" date="2023" name="Insect Mol. Biol.">
        <title>Genome sequencing provides insights into the evolution of gene families encoding plant cell wall-degrading enzymes in longhorned beetles.</title>
        <authorList>
            <person name="Shin N.R."/>
            <person name="Okamura Y."/>
            <person name="Kirsch R."/>
            <person name="Pauchet Y."/>
        </authorList>
    </citation>
    <scope>NUCLEOTIDE SEQUENCE</scope>
    <source>
        <strain evidence="14">AMC_N1</strain>
    </source>
</reference>
<evidence type="ECO:0000256" key="12">
    <source>
        <dbReference type="SAM" id="Phobius"/>
    </source>
</evidence>
<gene>
    <name evidence="14" type="ORF">NQ318_004198</name>
</gene>
<dbReference type="PANTHER" id="PTHR11662">
    <property type="entry name" value="SOLUTE CARRIER FAMILY 17"/>
    <property type="match status" value="1"/>
</dbReference>
<dbReference type="Pfam" id="PF07690">
    <property type="entry name" value="MFS_1"/>
    <property type="match status" value="1"/>
</dbReference>
<keyword evidence="3" id="KW-0813">Transport</keyword>
<dbReference type="Gene3D" id="1.20.1250.20">
    <property type="entry name" value="MFS general substrate transporter like domains"/>
    <property type="match status" value="2"/>
</dbReference>
<dbReference type="GO" id="GO:0006820">
    <property type="term" value="P:monoatomic anion transport"/>
    <property type="evidence" value="ECO:0007669"/>
    <property type="project" value="TreeGrafter"/>
</dbReference>
<evidence type="ECO:0000256" key="7">
    <source>
        <dbReference type="ARBA" id="ARBA00023053"/>
    </source>
</evidence>
<dbReference type="GO" id="GO:0006814">
    <property type="term" value="P:sodium ion transport"/>
    <property type="evidence" value="ECO:0007669"/>
    <property type="project" value="UniProtKB-KW"/>
</dbReference>